<reference evidence="1 2" key="1">
    <citation type="journal article" date="2016" name="Int. J. Syst. Evol. Microbiol.">
        <title>Streptococcuspantholopis sp. nov., isolated from faeces of the Tibetan antelope (Pantholops hodgsonii).</title>
        <authorList>
            <person name="Bai X."/>
            <person name="Xiong Y."/>
            <person name="Lu S."/>
            <person name="Jin D."/>
            <person name="Lai X."/>
            <person name="Yang J."/>
            <person name="Niu L."/>
            <person name="Hu S."/>
            <person name="Meng X."/>
            <person name="Pu J."/>
            <person name="Ye C."/>
            <person name="Xu J."/>
        </authorList>
    </citation>
    <scope>NUCLEOTIDE SEQUENCE [LARGE SCALE GENOMIC DNA]</scope>
    <source>
        <strain evidence="1 2">TA 26</strain>
    </source>
</reference>
<gene>
    <name evidence="1" type="ORF">A0O21_08385</name>
</gene>
<dbReference type="Pfam" id="PF08817">
    <property type="entry name" value="YukD"/>
    <property type="match status" value="1"/>
</dbReference>
<dbReference type="STRING" id="1811193.A0O21_08385"/>
<sequence>MDHINVSLVWQGKVMDIRIPRKIEVVKLIEELDSIFGYEKKRRKYQLRVVNKGLLLDEGKNLSDFPVTTGDVIDIEEVL</sequence>
<dbReference type="InterPro" id="IPR029071">
    <property type="entry name" value="Ubiquitin-like_domsf"/>
</dbReference>
<organism evidence="1 2">
    <name type="scientific">Streptococcus pantholopis</name>
    <dbReference type="NCBI Taxonomy" id="1811193"/>
    <lineage>
        <taxon>Bacteria</taxon>
        <taxon>Bacillati</taxon>
        <taxon>Bacillota</taxon>
        <taxon>Bacilli</taxon>
        <taxon>Lactobacillales</taxon>
        <taxon>Streptococcaceae</taxon>
        <taxon>Streptococcus</taxon>
    </lineage>
</organism>
<dbReference type="Gene3D" id="3.10.20.90">
    <property type="entry name" value="Phosphatidylinositol 3-kinase Catalytic Subunit, Chain A, domain 1"/>
    <property type="match status" value="1"/>
</dbReference>
<keyword evidence="2" id="KW-1185">Reference proteome</keyword>
<proteinExistence type="predicted"/>
<dbReference type="InterPro" id="IPR024962">
    <property type="entry name" value="YukD-like"/>
</dbReference>
<reference evidence="2" key="2">
    <citation type="submission" date="2016-03" db="EMBL/GenBank/DDBJ databases">
        <title>Streptococcus antelopensis sp. nov., isolated from the feces of the Tibetan antelope (Pantholops hodgsonii) in Hoh Xil National Nature Reserve, Qinghai, China.</title>
        <authorList>
            <person name="Bai X."/>
        </authorList>
    </citation>
    <scope>NUCLEOTIDE SEQUENCE [LARGE SCALE GENOMIC DNA]</scope>
    <source>
        <strain evidence="2">TA 26</strain>
    </source>
</reference>
<evidence type="ECO:0000313" key="1">
    <source>
        <dbReference type="EMBL" id="AND80018.1"/>
    </source>
</evidence>
<accession>A0A172Q9B3</accession>
<dbReference type="KEGG" id="spat:A0O21_08385"/>
<dbReference type="EMBL" id="CP014699">
    <property type="protein sequence ID" value="AND80018.1"/>
    <property type="molecule type" value="Genomic_DNA"/>
</dbReference>
<protein>
    <submittedName>
        <fullName evidence="1">Secretion accessory protein EsaB/YukD</fullName>
    </submittedName>
</protein>
<dbReference type="SUPFAM" id="SSF54236">
    <property type="entry name" value="Ubiquitin-like"/>
    <property type="match status" value="1"/>
</dbReference>
<dbReference type="AlphaFoldDB" id="A0A172Q9B3"/>
<evidence type="ECO:0000313" key="2">
    <source>
        <dbReference type="Proteomes" id="UP000077317"/>
    </source>
</evidence>
<dbReference type="Proteomes" id="UP000077317">
    <property type="component" value="Chromosome"/>
</dbReference>
<name>A0A172Q9B3_9STRE</name>